<keyword evidence="10" id="KW-0675">Receptor</keyword>
<evidence type="ECO:0000256" key="2">
    <source>
        <dbReference type="ARBA" id="ARBA00005619"/>
    </source>
</evidence>
<dbReference type="PANTHER" id="PTHR12953">
    <property type="entry name" value="MEMBRANE PROTEIN CH1 RELATED"/>
    <property type="match status" value="1"/>
</dbReference>
<dbReference type="Pfam" id="PF07738">
    <property type="entry name" value="Sad1_UNC"/>
    <property type="match status" value="1"/>
</dbReference>
<evidence type="ECO:0000256" key="8">
    <source>
        <dbReference type="ARBA" id="ARBA00023134"/>
    </source>
</evidence>
<dbReference type="InterPro" id="IPR019009">
    <property type="entry name" value="SRP_receptor_beta_su"/>
</dbReference>
<accession>A0AAU9PTS0</accession>
<keyword evidence="15" id="KW-1185">Reference proteome</keyword>
<dbReference type="Gene3D" id="2.60.120.260">
    <property type="entry name" value="Galactose-binding domain-like"/>
    <property type="match status" value="1"/>
</dbReference>
<organism evidence="14 15">
    <name type="scientific">Lactuca virosa</name>
    <dbReference type="NCBI Taxonomy" id="75947"/>
    <lineage>
        <taxon>Eukaryota</taxon>
        <taxon>Viridiplantae</taxon>
        <taxon>Streptophyta</taxon>
        <taxon>Embryophyta</taxon>
        <taxon>Tracheophyta</taxon>
        <taxon>Spermatophyta</taxon>
        <taxon>Magnoliopsida</taxon>
        <taxon>eudicotyledons</taxon>
        <taxon>Gunneridae</taxon>
        <taxon>Pentapetalae</taxon>
        <taxon>asterids</taxon>
        <taxon>campanulids</taxon>
        <taxon>Asterales</taxon>
        <taxon>Asteraceae</taxon>
        <taxon>Cichorioideae</taxon>
        <taxon>Cichorieae</taxon>
        <taxon>Lactucinae</taxon>
        <taxon>Lactuca</taxon>
    </lineage>
</organism>
<keyword evidence="11" id="KW-0175">Coiled coil</keyword>
<evidence type="ECO:0000256" key="3">
    <source>
        <dbReference type="ARBA" id="ARBA00020256"/>
    </source>
</evidence>
<evidence type="ECO:0000256" key="7">
    <source>
        <dbReference type="ARBA" id="ARBA00022989"/>
    </source>
</evidence>
<dbReference type="GO" id="GO:0034975">
    <property type="term" value="P:protein folding in endoplasmic reticulum"/>
    <property type="evidence" value="ECO:0007669"/>
    <property type="project" value="TreeGrafter"/>
</dbReference>
<feature type="coiled-coil region" evidence="11">
    <location>
        <begin position="389"/>
        <end position="441"/>
    </location>
</feature>
<keyword evidence="7 12" id="KW-1133">Transmembrane helix</keyword>
<dbReference type="SUPFAM" id="SSF49785">
    <property type="entry name" value="Galactose-binding domain-like"/>
    <property type="match status" value="1"/>
</dbReference>
<dbReference type="EMBL" id="CAKMRJ010005745">
    <property type="protein sequence ID" value="CAH1453564.1"/>
    <property type="molecule type" value="Genomic_DNA"/>
</dbReference>
<gene>
    <name evidence="14" type="ORF">LVIROSA_LOCUS38803</name>
</gene>
<evidence type="ECO:0000259" key="13">
    <source>
        <dbReference type="PROSITE" id="PS51469"/>
    </source>
</evidence>
<dbReference type="Proteomes" id="UP001157418">
    <property type="component" value="Unassembled WGS sequence"/>
</dbReference>
<sequence length="840" mass="95327">MKKPIIQDPSTDVKIHPNNLKLFNKKDEKDSFLKLSLPLFITFWLPFMISFSTFGLNHGNGGNVGVFSKNFTNLSSYPYLEDQGRNHTDRVLLEFNISRVHNDSTSYEEETDGNPLEETTSADEVFWKVLGYSSFVCERQIQDLYLENRQEEVKSSRTHLTYRDLKEVTGAPSGLTNITHRLEPDGTKYNYAAASKGAKVVAHDKEAKGASNILGEDHDMYLRNPCSVPEKFVVIELAEETLIDAITIANFEHHSSNFKKFELAGSLVFPAESWYELGTFEAENVKHKQYFKLPEPKWARYVMLRLITHYGSEFYCTLSVFQAFGVDAIEKMLEDLIMASPESMERKLSNPNLKTDGELKNMIEGVDDGLKVPETVAKGNGRIHGDAVLKILMQKVRLLENNFLLLEEEINGVNMRHSDVVPQLEKEIAKYSGLVEETRSEIENLFPWKEILEKEIADLESWKASVSFLLESVVKENIMLRQELEKVVSDEESLDKTEHALLSASVSFTIVVTLKILSDRFSNSSEDLHHRKTRKADWGWKFLNAPVKILGFGVWAEHSISQLKFAIVRKAVMDVDRLELVKAQLQPFLRQGEEYVRRVEEFAREIPPIQIYIAVGAVFITTFLIYLIRLFKHTISNTIVLTGLSGGGKTVLFYQLRDGSSHQGTVTSMEPNEGLFVLNSETSKKGKIKAVHLVDVPGHSRLRPKLDEYVPRAAGLVFVVDAVEFLPNCRAVSEYLYDILTKSSVVKRKIPLLILCNKVDKVTAHTKEFIRKQLEKEIDKLRTSRKAVSDADISNEFTLGIPGEPFSFSHCVNKVTVAEASALTGEIQPLEHFIRERVKP</sequence>
<feature type="transmembrane region" description="Helical" evidence="12">
    <location>
        <begin position="35"/>
        <end position="56"/>
    </location>
</feature>
<reference evidence="14 15" key="1">
    <citation type="submission" date="2022-01" db="EMBL/GenBank/DDBJ databases">
        <authorList>
            <person name="Xiong W."/>
            <person name="Schranz E."/>
        </authorList>
    </citation>
    <scope>NUCLEOTIDE SEQUENCE [LARGE SCALE GENOMIC DNA]</scope>
</reference>
<dbReference type="PANTHER" id="PTHR12953:SF8">
    <property type="entry name" value="GALACTOSE-BINDING-LIKE DOMAIN SUPERFAMILY, SUN DOMAIN-CONTAINING PROTEIN"/>
    <property type="match status" value="1"/>
</dbReference>
<keyword evidence="6" id="KW-0256">Endoplasmic reticulum</keyword>
<dbReference type="InterPro" id="IPR012919">
    <property type="entry name" value="SUN_dom"/>
</dbReference>
<feature type="transmembrane region" description="Helical" evidence="12">
    <location>
        <begin position="609"/>
        <end position="628"/>
    </location>
</feature>
<dbReference type="AlphaFoldDB" id="A0AAU9PTS0"/>
<evidence type="ECO:0000256" key="10">
    <source>
        <dbReference type="ARBA" id="ARBA00023170"/>
    </source>
</evidence>
<name>A0AAU9PTS0_9ASTR</name>
<keyword evidence="9 12" id="KW-0472">Membrane</keyword>
<evidence type="ECO:0000256" key="11">
    <source>
        <dbReference type="SAM" id="Coils"/>
    </source>
</evidence>
<evidence type="ECO:0000256" key="12">
    <source>
        <dbReference type="SAM" id="Phobius"/>
    </source>
</evidence>
<evidence type="ECO:0000256" key="6">
    <source>
        <dbReference type="ARBA" id="ARBA00022824"/>
    </source>
</evidence>
<keyword evidence="8" id="KW-0342">GTP-binding</keyword>
<keyword evidence="5" id="KW-0547">Nucleotide-binding</keyword>
<dbReference type="PROSITE" id="PS51417">
    <property type="entry name" value="ARF"/>
    <property type="match status" value="1"/>
</dbReference>
<proteinExistence type="inferred from homology"/>
<dbReference type="Pfam" id="PF09439">
    <property type="entry name" value="SRPRB"/>
    <property type="match status" value="1"/>
</dbReference>
<dbReference type="GO" id="GO:0005525">
    <property type="term" value="F:GTP binding"/>
    <property type="evidence" value="ECO:0007669"/>
    <property type="project" value="UniProtKB-KW"/>
</dbReference>
<evidence type="ECO:0000313" key="14">
    <source>
        <dbReference type="EMBL" id="CAH1453564.1"/>
    </source>
</evidence>
<dbReference type="PROSITE" id="PS51469">
    <property type="entry name" value="SUN"/>
    <property type="match status" value="1"/>
</dbReference>
<dbReference type="InterPro" id="IPR027417">
    <property type="entry name" value="P-loop_NTPase"/>
</dbReference>
<evidence type="ECO:0000256" key="9">
    <source>
        <dbReference type="ARBA" id="ARBA00023136"/>
    </source>
</evidence>
<feature type="domain" description="SUN" evidence="13">
    <location>
        <begin position="168"/>
        <end position="328"/>
    </location>
</feature>
<keyword evidence="4 12" id="KW-0812">Transmembrane</keyword>
<evidence type="ECO:0000256" key="4">
    <source>
        <dbReference type="ARBA" id="ARBA00022692"/>
    </source>
</evidence>
<comment type="similarity">
    <text evidence="2">Belongs to the SRP receptor beta subunit family.</text>
</comment>
<dbReference type="SUPFAM" id="SSF52540">
    <property type="entry name" value="P-loop containing nucleoside triphosphate hydrolases"/>
    <property type="match status" value="1"/>
</dbReference>
<protein>
    <recommendedName>
        <fullName evidence="3">Signal recognition particle receptor subunit beta</fullName>
    </recommendedName>
</protein>
<evidence type="ECO:0000313" key="15">
    <source>
        <dbReference type="Proteomes" id="UP001157418"/>
    </source>
</evidence>
<comment type="subcellular location">
    <subcellularLocation>
        <location evidence="1">Endoplasmic reticulum membrane</location>
        <topology evidence="1">Single-pass membrane protein</topology>
    </subcellularLocation>
</comment>
<evidence type="ECO:0000256" key="5">
    <source>
        <dbReference type="ARBA" id="ARBA00022741"/>
    </source>
</evidence>
<dbReference type="GO" id="GO:0005789">
    <property type="term" value="C:endoplasmic reticulum membrane"/>
    <property type="evidence" value="ECO:0007669"/>
    <property type="project" value="UniProtKB-SubCell"/>
</dbReference>
<evidence type="ECO:0000256" key="1">
    <source>
        <dbReference type="ARBA" id="ARBA00004389"/>
    </source>
</evidence>
<comment type="caution">
    <text evidence="14">The sequence shown here is derived from an EMBL/GenBank/DDBJ whole genome shotgun (WGS) entry which is preliminary data.</text>
</comment>
<dbReference type="InterPro" id="IPR008979">
    <property type="entry name" value="Galactose-bd-like_sf"/>
</dbReference>
<dbReference type="Gene3D" id="3.40.50.300">
    <property type="entry name" value="P-loop containing nucleotide triphosphate hydrolases"/>
    <property type="match status" value="1"/>
</dbReference>
<dbReference type="InterPro" id="IPR045120">
    <property type="entry name" value="Suco/Slp1-like"/>
</dbReference>
<dbReference type="CDD" id="cd04105">
    <property type="entry name" value="SR_beta"/>
    <property type="match status" value="1"/>
</dbReference>